<proteinExistence type="predicted"/>
<evidence type="ECO:0000313" key="2">
    <source>
        <dbReference type="Proteomes" id="UP000007882"/>
    </source>
</evidence>
<sequence length="258" mass="28172">MSTEQEDHLHERFLLAVAPLMVDPIGGRPAGPALAGIVRAGADETRVMLRGGVAVSFRLTTGESELDIHAAFDWIRDLTPADLVGAGGERDSHGYATVPAEEIGFSADRRATRPDTDYFTLLRMMLYGSSVWSRELYSLVGFLIRGPRRHRLYVRDPASGVTVGLDLPLTDADGEICPGMGGTFPMLLASVFENGELDLEREAGEADEYCSKVYDMSGWVLPPPAGDTDPVDDAVPDDFENLMILSPEQYRELLNDNP</sequence>
<keyword evidence="2" id="KW-1185">Reference proteome</keyword>
<dbReference type="AlphaFoldDB" id="I0HE53"/>
<dbReference type="RefSeq" id="WP_014446177.1">
    <property type="nucleotide sequence ID" value="NC_017093.1"/>
</dbReference>
<dbReference type="STRING" id="512565.AMIS_60700"/>
<dbReference type="HOGENOM" id="CLU_1253714_0_0_11"/>
<accession>I0HE53</accession>
<reference evidence="1 2" key="1">
    <citation type="submission" date="2012-02" db="EMBL/GenBank/DDBJ databases">
        <title>Complete genome sequence of Actinoplanes missouriensis 431 (= NBRC 102363).</title>
        <authorList>
            <person name="Ohnishi Y."/>
            <person name="Ishikawa J."/>
            <person name="Sekine M."/>
            <person name="Hosoyama A."/>
            <person name="Harada T."/>
            <person name="Narita H."/>
            <person name="Hata T."/>
            <person name="Konno Y."/>
            <person name="Tutikane K."/>
            <person name="Fujita N."/>
            <person name="Horinouchi S."/>
            <person name="Hayakawa M."/>
        </authorList>
    </citation>
    <scope>NUCLEOTIDE SEQUENCE [LARGE SCALE GENOMIC DNA]</scope>
    <source>
        <strain evidence="2">ATCC 14538 / DSM 43046 / CBS 188.64 / JCM 3121 / NBRC 102363 / NCIMB 12654 / NRRL B-3342 / UNCC 431</strain>
    </source>
</reference>
<organism evidence="1 2">
    <name type="scientific">Actinoplanes missouriensis (strain ATCC 14538 / DSM 43046 / CBS 188.64 / JCM 3121 / NBRC 102363 / NCIMB 12654 / NRRL B-3342 / UNCC 431)</name>
    <dbReference type="NCBI Taxonomy" id="512565"/>
    <lineage>
        <taxon>Bacteria</taxon>
        <taxon>Bacillati</taxon>
        <taxon>Actinomycetota</taxon>
        <taxon>Actinomycetes</taxon>
        <taxon>Micromonosporales</taxon>
        <taxon>Micromonosporaceae</taxon>
        <taxon>Actinoplanes</taxon>
    </lineage>
</organism>
<dbReference type="KEGG" id="ams:AMIS_60700"/>
<dbReference type="OrthoDB" id="136257at28056"/>
<gene>
    <name evidence="1" type="ordered locus">AMIS_60700</name>
</gene>
<dbReference type="PATRIC" id="fig|512565.3.peg.6065"/>
<protein>
    <submittedName>
        <fullName evidence="1">Uncharacterized protein</fullName>
    </submittedName>
</protein>
<evidence type="ECO:0000313" key="1">
    <source>
        <dbReference type="EMBL" id="BAL91290.1"/>
    </source>
</evidence>
<dbReference type="Proteomes" id="UP000007882">
    <property type="component" value="Chromosome"/>
</dbReference>
<name>I0HE53_ACTM4</name>
<dbReference type="EMBL" id="AP012319">
    <property type="protein sequence ID" value="BAL91290.1"/>
    <property type="molecule type" value="Genomic_DNA"/>
</dbReference>